<dbReference type="AlphaFoldDB" id="A0A8H3FNA9"/>
<evidence type="ECO:0000313" key="2">
    <source>
        <dbReference type="EMBL" id="CAF9929186.1"/>
    </source>
</evidence>
<evidence type="ECO:0000313" key="3">
    <source>
        <dbReference type="Proteomes" id="UP000664534"/>
    </source>
</evidence>
<dbReference type="EMBL" id="CAJPDT010000052">
    <property type="protein sequence ID" value="CAF9929186.1"/>
    <property type="molecule type" value="Genomic_DNA"/>
</dbReference>
<protein>
    <submittedName>
        <fullName evidence="2">Uncharacterized protein</fullName>
    </submittedName>
</protein>
<sequence length="168" mass="18765">MDWGHSVQAVFEELFGYASKISIRPHLSDPRDVRTTIAGLLFPVQIGNGSQLVTASAIAKILDFRHQREKRVTLEIVQTVFEELHLQAWEDYSQSGMWNMVHGIDPERKEGMKELEMARKEILQALQAAMVREQRSVACGGRVVDPNGHSGPPPLATSVDQDAEDDSD</sequence>
<name>A0A8H3FNA9_9LECA</name>
<keyword evidence="3" id="KW-1185">Reference proteome</keyword>
<dbReference type="Proteomes" id="UP000664534">
    <property type="component" value="Unassembled WGS sequence"/>
</dbReference>
<organism evidence="2 3">
    <name type="scientific">Imshaugia aleurites</name>
    <dbReference type="NCBI Taxonomy" id="172621"/>
    <lineage>
        <taxon>Eukaryota</taxon>
        <taxon>Fungi</taxon>
        <taxon>Dikarya</taxon>
        <taxon>Ascomycota</taxon>
        <taxon>Pezizomycotina</taxon>
        <taxon>Lecanoromycetes</taxon>
        <taxon>OSLEUM clade</taxon>
        <taxon>Lecanoromycetidae</taxon>
        <taxon>Lecanorales</taxon>
        <taxon>Lecanorineae</taxon>
        <taxon>Parmeliaceae</taxon>
        <taxon>Imshaugia</taxon>
    </lineage>
</organism>
<gene>
    <name evidence="2" type="ORF">IMSHALPRED_007841</name>
</gene>
<proteinExistence type="predicted"/>
<accession>A0A8H3FNA9</accession>
<feature type="region of interest" description="Disordered" evidence="1">
    <location>
        <begin position="141"/>
        <end position="168"/>
    </location>
</feature>
<comment type="caution">
    <text evidence="2">The sequence shown here is derived from an EMBL/GenBank/DDBJ whole genome shotgun (WGS) entry which is preliminary data.</text>
</comment>
<evidence type="ECO:0000256" key="1">
    <source>
        <dbReference type="SAM" id="MobiDB-lite"/>
    </source>
</evidence>
<reference evidence="2" key="1">
    <citation type="submission" date="2021-03" db="EMBL/GenBank/DDBJ databases">
        <authorList>
            <person name="Tagirdzhanova G."/>
        </authorList>
    </citation>
    <scope>NUCLEOTIDE SEQUENCE</scope>
</reference>